<dbReference type="PRINTS" id="PR00411">
    <property type="entry name" value="PNDRDTASEI"/>
</dbReference>
<comment type="similarity">
    <text evidence="3">Belongs to the lysine N(6)-hydroxylase/L-ornithine N(5)-oxygenase family.</text>
</comment>
<evidence type="ECO:0000256" key="14">
    <source>
        <dbReference type="ARBA" id="ARBA00032738"/>
    </source>
</evidence>
<protein>
    <recommendedName>
        <fullName evidence="5">L-lysine N6-monooxygenase MbtG</fullName>
        <ecNumber evidence="4">1.14.13.59</ecNumber>
    </recommendedName>
    <alternativeName>
        <fullName evidence="14">Lysine 6-N-hydroxylase</fullName>
    </alternativeName>
    <alternativeName>
        <fullName evidence="13">Lysine N6-hydroxylase</fullName>
    </alternativeName>
    <alternativeName>
        <fullName evidence="11">Lysine-N-oxygenase</fullName>
    </alternativeName>
    <alternativeName>
        <fullName evidence="12">Mycobactin synthase protein G</fullName>
    </alternativeName>
</protein>
<keyword evidence="7" id="KW-0274">FAD</keyword>
<gene>
    <name evidence="16" type="ORF">GCM10009839_18520</name>
</gene>
<dbReference type="PANTHER" id="PTHR43539">
    <property type="entry name" value="FLAVIN-BINDING MONOOXYGENASE-LIKE PROTEIN (AFU_ORTHOLOGUE AFUA_4G09220)"/>
    <property type="match status" value="1"/>
</dbReference>
<comment type="pathway">
    <text evidence="2">Siderophore biosynthesis.</text>
</comment>
<evidence type="ECO:0000256" key="6">
    <source>
        <dbReference type="ARBA" id="ARBA00022630"/>
    </source>
</evidence>
<comment type="caution">
    <text evidence="16">The sequence shown here is derived from an EMBL/GenBank/DDBJ whole genome shotgun (WGS) entry which is preliminary data.</text>
</comment>
<proteinExistence type="inferred from homology"/>
<dbReference type="SUPFAM" id="SSF51905">
    <property type="entry name" value="FAD/NAD(P)-binding domain"/>
    <property type="match status" value="1"/>
</dbReference>
<dbReference type="EC" id="1.14.13.59" evidence="4"/>
<evidence type="ECO:0000313" key="17">
    <source>
        <dbReference type="Proteomes" id="UP001500751"/>
    </source>
</evidence>
<keyword evidence="6" id="KW-0285">Flavoprotein</keyword>
<evidence type="ECO:0000256" key="5">
    <source>
        <dbReference type="ARBA" id="ARBA00016406"/>
    </source>
</evidence>
<evidence type="ECO:0000256" key="10">
    <source>
        <dbReference type="ARBA" id="ARBA00023033"/>
    </source>
</evidence>
<evidence type="ECO:0000256" key="13">
    <source>
        <dbReference type="ARBA" id="ARBA00032493"/>
    </source>
</evidence>
<organism evidence="16 17">
    <name type="scientific">Catenulispora yoronensis</name>
    <dbReference type="NCBI Taxonomy" id="450799"/>
    <lineage>
        <taxon>Bacteria</taxon>
        <taxon>Bacillati</taxon>
        <taxon>Actinomycetota</taxon>
        <taxon>Actinomycetes</taxon>
        <taxon>Catenulisporales</taxon>
        <taxon>Catenulisporaceae</taxon>
        <taxon>Catenulispora</taxon>
    </lineage>
</organism>
<keyword evidence="10" id="KW-0503">Monooxygenase</keyword>
<evidence type="ECO:0000256" key="8">
    <source>
        <dbReference type="ARBA" id="ARBA00022857"/>
    </source>
</evidence>
<dbReference type="PRINTS" id="PR00368">
    <property type="entry name" value="FADPNR"/>
</dbReference>
<reference evidence="17" key="1">
    <citation type="journal article" date="2019" name="Int. J. Syst. Evol. Microbiol.">
        <title>The Global Catalogue of Microorganisms (GCM) 10K type strain sequencing project: providing services to taxonomists for standard genome sequencing and annotation.</title>
        <authorList>
            <consortium name="The Broad Institute Genomics Platform"/>
            <consortium name="The Broad Institute Genome Sequencing Center for Infectious Disease"/>
            <person name="Wu L."/>
            <person name="Ma J."/>
        </authorList>
    </citation>
    <scope>NUCLEOTIDE SEQUENCE [LARGE SCALE GENOMIC DNA]</scope>
    <source>
        <strain evidence="17">JCM 16014</strain>
    </source>
</reference>
<dbReference type="RefSeq" id="WP_344665091.1">
    <property type="nucleotide sequence ID" value="NZ_BAAAQN010000007.1"/>
</dbReference>
<comment type="cofactor">
    <cofactor evidence="1">
        <name>FAD</name>
        <dbReference type="ChEBI" id="CHEBI:57692"/>
    </cofactor>
</comment>
<evidence type="ECO:0000256" key="1">
    <source>
        <dbReference type="ARBA" id="ARBA00001974"/>
    </source>
</evidence>
<sequence>MTGTEILDTAVVGAGPYGLSVAAHAQARGTRTRVFGTPMRAWAEHMPLGMKLKSEPWASHLSDPRDKFTLGVYCRLVGEPYAHGVPTPVETFVDYGRWFQQKAVPDLHDTDVVRVDREGEVFALELADGSSARARSVVLAAGFLPFQRIPPALADLAAPQLLHSSSMNNLTNYAGKRVTVVGAGQAAIETAVLLDETGADVTLVARATSLRWNSLPGKHSTGRWQRLRYPDSGLGPGFYNKVLSDLPTLFRRLPGPRRMDIVAKTLGPEGSWWVRERFEKSFDAEHVRTGTQITSVRPVDGVIRLALSCGSELEADHVIAATGYEVDVRKLTVLTEELRGRVRALRGSYGPPVLGAGFDSSVPGLHIVGLASAATFGPAMRFVCGAGFAARKVAARLPR</sequence>
<comment type="catalytic activity">
    <reaction evidence="15">
        <text>L-lysine + NADPH + O2 = N(6)-hydroxy-L-lysine + NADP(+) + H2O</text>
        <dbReference type="Rhea" id="RHEA:23228"/>
        <dbReference type="ChEBI" id="CHEBI:15377"/>
        <dbReference type="ChEBI" id="CHEBI:15379"/>
        <dbReference type="ChEBI" id="CHEBI:32551"/>
        <dbReference type="ChEBI" id="CHEBI:57783"/>
        <dbReference type="ChEBI" id="CHEBI:57820"/>
        <dbReference type="ChEBI" id="CHEBI:58349"/>
        <dbReference type="EC" id="1.14.13.59"/>
    </reaction>
</comment>
<dbReference type="Proteomes" id="UP001500751">
    <property type="component" value="Unassembled WGS sequence"/>
</dbReference>
<keyword evidence="8" id="KW-0521">NADP</keyword>
<evidence type="ECO:0000256" key="12">
    <source>
        <dbReference type="ARBA" id="ARBA00031158"/>
    </source>
</evidence>
<evidence type="ECO:0000256" key="7">
    <source>
        <dbReference type="ARBA" id="ARBA00022827"/>
    </source>
</evidence>
<keyword evidence="17" id="KW-1185">Reference proteome</keyword>
<evidence type="ECO:0000256" key="9">
    <source>
        <dbReference type="ARBA" id="ARBA00023002"/>
    </source>
</evidence>
<dbReference type="EMBL" id="BAAAQN010000007">
    <property type="protein sequence ID" value="GAA2021659.1"/>
    <property type="molecule type" value="Genomic_DNA"/>
</dbReference>
<keyword evidence="9" id="KW-0560">Oxidoreductase</keyword>
<name>A0ABP5F9G2_9ACTN</name>
<evidence type="ECO:0000256" key="3">
    <source>
        <dbReference type="ARBA" id="ARBA00007588"/>
    </source>
</evidence>
<dbReference type="Pfam" id="PF13434">
    <property type="entry name" value="Lys_Orn_oxgnase"/>
    <property type="match status" value="1"/>
</dbReference>
<dbReference type="InterPro" id="IPR036188">
    <property type="entry name" value="FAD/NAD-bd_sf"/>
</dbReference>
<dbReference type="Gene3D" id="3.50.50.60">
    <property type="entry name" value="FAD/NAD(P)-binding domain"/>
    <property type="match status" value="1"/>
</dbReference>
<dbReference type="PANTHER" id="PTHR43539:SF78">
    <property type="entry name" value="FLAVIN-CONTAINING MONOOXYGENASE"/>
    <property type="match status" value="1"/>
</dbReference>
<evidence type="ECO:0000256" key="11">
    <source>
        <dbReference type="ARBA" id="ARBA00029939"/>
    </source>
</evidence>
<accession>A0ABP5F9G2</accession>
<evidence type="ECO:0000313" key="16">
    <source>
        <dbReference type="EMBL" id="GAA2021659.1"/>
    </source>
</evidence>
<evidence type="ECO:0000256" key="4">
    <source>
        <dbReference type="ARBA" id="ARBA00013076"/>
    </source>
</evidence>
<dbReference type="InterPro" id="IPR025700">
    <property type="entry name" value="Lys/Orn_oxygenase"/>
</dbReference>
<evidence type="ECO:0000256" key="15">
    <source>
        <dbReference type="ARBA" id="ARBA00048407"/>
    </source>
</evidence>
<dbReference type="InterPro" id="IPR050982">
    <property type="entry name" value="Auxin_biosynth/cation_transpt"/>
</dbReference>
<evidence type="ECO:0000256" key="2">
    <source>
        <dbReference type="ARBA" id="ARBA00004924"/>
    </source>
</evidence>